<evidence type="ECO:0000313" key="1">
    <source>
        <dbReference type="EMBL" id="KGC07871.1"/>
    </source>
</evidence>
<dbReference type="RefSeq" id="WP_155294515.1">
    <property type="nucleotide sequence ID" value="NZ_KN150857.1"/>
</dbReference>
<reference evidence="1 2" key="1">
    <citation type="submission" date="2014-06" db="EMBL/GenBank/DDBJ databases">
        <authorList>
            <person name="Bishop-Lilly K.A."/>
            <person name="Broomall S.M."/>
            <person name="Chain P.S."/>
            <person name="Chertkov O."/>
            <person name="Coyne S.R."/>
            <person name="Daligault H.E."/>
            <person name="Davenport K.W."/>
            <person name="Erkkila T."/>
            <person name="Frey K.G."/>
            <person name="Gibbons H.S."/>
            <person name="Gu W."/>
            <person name="Jaissle J."/>
            <person name="Johnson S.L."/>
            <person name="Koroleva G.I."/>
            <person name="Ladner J.T."/>
            <person name="Lo C.-C."/>
            <person name="Minogue T.D."/>
            <person name="Munk C."/>
            <person name="Palacios G.F."/>
            <person name="Redden C.L."/>
            <person name="Rosenzweig C.N."/>
            <person name="Scholz M.B."/>
            <person name="Teshima H."/>
            <person name="Xu Y."/>
        </authorList>
    </citation>
    <scope>NUCLEOTIDE SEQUENCE [LARGE SCALE GENOMIC DNA]</scope>
    <source>
        <strain evidence="1 2">DWS 37UF10B-2</strain>
    </source>
</reference>
<dbReference type="Proteomes" id="UP000029575">
    <property type="component" value="Unassembled WGS sequence"/>
</dbReference>
<dbReference type="AlphaFoldDB" id="A0AA88ZDD4"/>
<dbReference type="EMBL" id="JPGD01000002">
    <property type="protein sequence ID" value="KGC07871.1"/>
    <property type="molecule type" value="Genomic_DNA"/>
</dbReference>
<protein>
    <submittedName>
        <fullName evidence="1">Uncharacterized protein</fullName>
    </submittedName>
</protein>
<name>A0AA88ZDD4_BURCE</name>
<proteinExistence type="predicted"/>
<evidence type="ECO:0000313" key="2">
    <source>
        <dbReference type="Proteomes" id="UP000029575"/>
    </source>
</evidence>
<sequence>MAERRSSDCERVLNSCLETLQNRVSMAWKGREKEALISLVRVLDYVAAASIWGLGVHDETSTSKTRTNPRFALMGAAAALRPFLSAVKNLPGGVPWGPSQLQVQQYSYSYLHTCGELIFLRRMAALEHYGLATSEREGAGQFRIKAVAGARERALMAASQALGTRRPEVDVPDTDVDWSRVHARMASYVDTPDDWSICYENDSEIVSIYRNAARQFGHGFFEAEALPDDVIIGDRSFGEWKHACEQALGRILAHMNFARLLQKKIPTINLGDVLTIFARKDDLRDVWEEAGIPEALIPATMKALTLDVDGLDDWDKAFETPTPFYVDLGKDFALLPCFGALINPYFALFRHLRQFYKADWDRGVDRREEAFRADLARLFTEPRFIVPPQGFRLQRADGTMLTDIDAIIIDRGCGSVALVQLKWHDVFGFSLSERESRRRNIIKANDWTSKVSEWVGSRSSQEILQQFRIDIPVSDRPPLLYVIARYMARFSGAEDQDTRAFWLGWPEIENTAKNAFTTSDPLEFIPMQIMRDQKKYESPFTQNLVFQFPDLAVNLEIGASP</sequence>
<accession>A0AA88ZDD4</accession>
<comment type="caution">
    <text evidence="1">The sequence shown here is derived from an EMBL/GenBank/DDBJ whole genome shotgun (WGS) entry which is preliminary data.</text>
</comment>
<organism evidence="1 2">
    <name type="scientific">Burkholderia cepacia</name>
    <name type="common">Pseudomonas cepacia</name>
    <dbReference type="NCBI Taxonomy" id="292"/>
    <lineage>
        <taxon>Bacteria</taxon>
        <taxon>Pseudomonadati</taxon>
        <taxon>Pseudomonadota</taxon>
        <taxon>Betaproteobacteria</taxon>
        <taxon>Burkholderiales</taxon>
        <taxon>Burkholderiaceae</taxon>
        <taxon>Burkholderia</taxon>
        <taxon>Burkholderia cepacia complex</taxon>
    </lineage>
</organism>
<gene>
    <name evidence="1" type="ORF">DM43_5916</name>
</gene>